<feature type="compositionally biased region" description="Low complexity" evidence="1">
    <location>
        <begin position="1"/>
        <end position="24"/>
    </location>
</feature>
<dbReference type="EMBL" id="GBRH01188204">
    <property type="protein sequence ID" value="JAE09692.1"/>
    <property type="molecule type" value="Transcribed_RNA"/>
</dbReference>
<organism evidence="2">
    <name type="scientific">Arundo donax</name>
    <name type="common">Giant reed</name>
    <name type="synonym">Donax arundinaceus</name>
    <dbReference type="NCBI Taxonomy" id="35708"/>
    <lineage>
        <taxon>Eukaryota</taxon>
        <taxon>Viridiplantae</taxon>
        <taxon>Streptophyta</taxon>
        <taxon>Embryophyta</taxon>
        <taxon>Tracheophyta</taxon>
        <taxon>Spermatophyta</taxon>
        <taxon>Magnoliopsida</taxon>
        <taxon>Liliopsida</taxon>
        <taxon>Poales</taxon>
        <taxon>Poaceae</taxon>
        <taxon>PACMAD clade</taxon>
        <taxon>Arundinoideae</taxon>
        <taxon>Arundineae</taxon>
        <taxon>Arundo</taxon>
    </lineage>
</organism>
<sequence length="84" mass="8917">MARNPAPISTSCSPTTTNPTSDDTLPNHALSDSADAFPCATFQLPTIMFIFSILVYDSSLLDNSVRIISSRGPGEVSGHPRIPP</sequence>
<dbReference type="AlphaFoldDB" id="A0A0A9FBI3"/>
<accession>A0A0A9FBI3</accession>
<evidence type="ECO:0000313" key="2">
    <source>
        <dbReference type="EMBL" id="JAE09692.1"/>
    </source>
</evidence>
<evidence type="ECO:0000256" key="1">
    <source>
        <dbReference type="SAM" id="MobiDB-lite"/>
    </source>
</evidence>
<reference evidence="2" key="1">
    <citation type="submission" date="2014-09" db="EMBL/GenBank/DDBJ databases">
        <authorList>
            <person name="Magalhaes I.L.F."/>
            <person name="Oliveira U."/>
            <person name="Santos F.R."/>
            <person name="Vidigal T.H.D.A."/>
            <person name="Brescovit A.D."/>
            <person name="Santos A.J."/>
        </authorList>
    </citation>
    <scope>NUCLEOTIDE SEQUENCE</scope>
    <source>
        <tissue evidence="2">Shoot tissue taken approximately 20 cm above the soil surface</tissue>
    </source>
</reference>
<name>A0A0A9FBI3_ARUDO</name>
<protein>
    <submittedName>
        <fullName evidence="2">Uncharacterized protein</fullName>
    </submittedName>
</protein>
<feature type="region of interest" description="Disordered" evidence="1">
    <location>
        <begin position="1"/>
        <end position="27"/>
    </location>
</feature>
<reference evidence="2" key="2">
    <citation type="journal article" date="2015" name="Data Brief">
        <title>Shoot transcriptome of the giant reed, Arundo donax.</title>
        <authorList>
            <person name="Barrero R.A."/>
            <person name="Guerrero F.D."/>
            <person name="Moolhuijzen P."/>
            <person name="Goolsby J.A."/>
            <person name="Tidwell J."/>
            <person name="Bellgard S.E."/>
            <person name="Bellgard M.I."/>
        </authorList>
    </citation>
    <scope>NUCLEOTIDE SEQUENCE</scope>
    <source>
        <tissue evidence="2">Shoot tissue taken approximately 20 cm above the soil surface</tissue>
    </source>
</reference>
<proteinExistence type="predicted"/>